<keyword evidence="4" id="KW-1185">Reference proteome</keyword>
<sequence length="322" mass="36227">MGSTTTDQDLIARMKQRALHLKARQRATNTIAYEIRRSRKTFVAVMAVIGAIVVDGAFVAVERALIGDFGVWRGTFAVFVFGGIFGGLLGHFLLSTAPGRRRLASREARLALKYGADLSAGRRWLEFYFEDEDISPYIPEILHSIENEHRFDSVRAALEAVKQWHYQLDNARSRARALEVFREAAGQTKVVTVASVDAEGRPSARVMNFVTSDQDDLWYLTTAPDSPKVAELDRGGIALVTAQTRSGATISSNQLQLNRSDRRFLSVAQLYRDQVPGYVEHMSDDERQHELVYELRLYSAKIETWTERNVLVFSEPDESPPS</sequence>
<dbReference type="AlphaFoldDB" id="A0A917W1Q7"/>
<dbReference type="Pfam" id="PF01243">
    <property type="entry name" value="PNPOx_N"/>
    <property type="match status" value="1"/>
</dbReference>
<dbReference type="RefSeq" id="WP_188893928.1">
    <property type="nucleotide sequence ID" value="NZ_BMMZ01000002.1"/>
</dbReference>
<feature type="domain" description="Pyridoxamine 5'-phosphate oxidase N-terminal" evidence="2">
    <location>
        <begin position="181"/>
        <end position="291"/>
    </location>
</feature>
<feature type="transmembrane region" description="Helical" evidence="1">
    <location>
        <begin position="42"/>
        <end position="61"/>
    </location>
</feature>
<comment type="caution">
    <text evidence="3">The sequence shown here is derived from an EMBL/GenBank/DDBJ whole genome shotgun (WGS) entry which is preliminary data.</text>
</comment>
<proteinExistence type="predicted"/>
<accession>A0A917W1Q7</accession>
<reference evidence="3" key="2">
    <citation type="submission" date="2020-09" db="EMBL/GenBank/DDBJ databases">
        <authorList>
            <person name="Sun Q."/>
            <person name="Zhou Y."/>
        </authorList>
    </citation>
    <scope>NUCLEOTIDE SEQUENCE</scope>
    <source>
        <strain evidence="3">CGMCC 4.7306</strain>
    </source>
</reference>
<evidence type="ECO:0000313" key="4">
    <source>
        <dbReference type="Proteomes" id="UP000613840"/>
    </source>
</evidence>
<evidence type="ECO:0000313" key="3">
    <source>
        <dbReference type="EMBL" id="GGL52285.1"/>
    </source>
</evidence>
<organism evidence="3 4">
    <name type="scientific">Microlunatus endophyticus</name>
    <dbReference type="NCBI Taxonomy" id="1716077"/>
    <lineage>
        <taxon>Bacteria</taxon>
        <taxon>Bacillati</taxon>
        <taxon>Actinomycetota</taxon>
        <taxon>Actinomycetes</taxon>
        <taxon>Propionibacteriales</taxon>
        <taxon>Propionibacteriaceae</taxon>
        <taxon>Microlunatus</taxon>
    </lineage>
</organism>
<feature type="transmembrane region" description="Helical" evidence="1">
    <location>
        <begin position="73"/>
        <end position="94"/>
    </location>
</feature>
<keyword evidence="1" id="KW-1133">Transmembrane helix</keyword>
<dbReference type="Proteomes" id="UP000613840">
    <property type="component" value="Unassembled WGS sequence"/>
</dbReference>
<evidence type="ECO:0000259" key="2">
    <source>
        <dbReference type="Pfam" id="PF01243"/>
    </source>
</evidence>
<reference evidence="3" key="1">
    <citation type="journal article" date="2014" name="Int. J. Syst. Evol. Microbiol.">
        <title>Complete genome sequence of Corynebacterium casei LMG S-19264T (=DSM 44701T), isolated from a smear-ripened cheese.</title>
        <authorList>
            <consortium name="US DOE Joint Genome Institute (JGI-PGF)"/>
            <person name="Walter F."/>
            <person name="Albersmeier A."/>
            <person name="Kalinowski J."/>
            <person name="Ruckert C."/>
        </authorList>
    </citation>
    <scope>NUCLEOTIDE SEQUENCE</scope>
    <source>
        <strain evidence="3">CGMCC 4.7306</strain>
    </source>
</reference>
<dbReference type="SUPFAM" id="SSF50475">
    <property type="entry name" value="FMN-binding split barrel"/>
    <property type="match status" value="1"/>
</dbReference>
<dbReference type="EMBL" id="BMMZ01000002">
    <property type="protein sequence ID" value="GGL52285.1"/>
    <property type="molecule type" value="Genomic_DNA"/>
</dbReference>
<dbReference type="Gene3D" id="2.30.110.10">
    <property type="entry name" value="Electron Transport, Fmn-binding Protein, Chain A"/>
    <property type="match status" value="1"/>
</dbReference>
<keyword evidence="1" id="KW-0812">Transmembrane</keyword>
<dbReference type="InterPro" id="IPR012349">
    <property type="entry name" value="Split_barrel_FMN-bd"/>
</dbReference>
<gene>
    <name evidence="3" type="ORF">GCM10011575_08240</name>
</gene>
<evidence type="ECO:0000256" key="1">
    <source>
        <dbReference type="SAM" id="Phobius"/>
    </source>
</evidence>
<dbReference type="InterPro" id="IPR011576">
    <property type="entry name" value="Pyridox_Oxase_N"/>
</dbReference>
<keyword evidence="1" id="KW-0472">Membrane</keyword>
<protein>
    <recommendedName>
        <fullName evidence="2">Pyridoxamine 5'-phosphate oxidase N-terminal domain-containing protein</fullName>
    </recommendedName>
</protein>
<name>A0A917W1Q7_9ACTN</name>